<protein>
    <recommendedName>
        <fullName evidence="5">Restriction endonuclease</fullName>
    </recommendedName>
</protein>
<evidence type="ECO:0000313" key="2">
    <source>
        <dbReference type="EMBL" id="WNL31870.1"/>
    </source>
</evidence>
<reference evidence="2" key="1">
    <citation type="submission" date="2023-09" db="EMBL/GenBank/DDBJ databases">
        <title>Arcobacter tbilisiensis sp. nov. isolated from chicken meat in Tbilisi, Georgia.</title>
        <authorList>
            <person name="Matthias R."/>
            <person name="Zautner A.E."/>
        </authorList>
    </citation>
    <scope>NUCLEOTIDE SEQUENCE</scope>
    <source>
        <strain evidence="3">LEO 101</strain>
        <strain evidence="1">LEO 49</strain>
        <strain evidence="4">LEO 50</strain>
        <strain evidence="2">LEO 53</strain>
    </source>
</reference>
<dbReference type="EMBL" id="CP134853">
    <property type="protein sequence ID" value="WNL27335.1"/>
    <property type="molecule type" value="Genomic_DNA"/>
</dbReference>
<dbReference type="REBASE" id="764245">
    <property type="entry name" value="R2.AspLEO50ORF10385P"/>
</dbReference>
<proteinExistence type="predicted"/>
<evidence type="ECO:0000313" key="4">
    <source>
        <dbReference type="EMBL" id="WNP40112.1"/>
    </source>
</evidence>
<dbReference type="AlphaFoldDB" id="A0AA96DRT2"/>
<dbReference type="REBASE" id="764530">
    <property type="entry name" value="R2.AspLEO53ORF10385P"/>
</dbReference>
<evidence type="ECO:0008006" key="5">
    <source>
        <dbReference type="Google" id="ProtNLM"/>
    </source>
</evidence>
<accession>A0AA96DRT2</accession>
<sequence>MLTDVQTEEIEKKYLDKYFFLLKALKDDILEGLDTKENIRSDWETFWGSNISSFSTGAERIIYSLLHGQIVGKINSSPVGSDLFFELKDAYIHIDIKTVVVENIGDYRNGFVIGENQHSYKSEIMSRKSKTPKSFSPKRFSNPSLPTYYNKTKTNEKICLSYFINILTENKGKDVICMYLASMPNGQLTTHYKFRPLSAGKNPDSKVLTNASGEKFQYGEARYCISEVNKFELLEGEPSRIRIIYIDEDKYEKHKSKKILKDSFDELYKTWI</sequence>
<dbReference type="REBASE" id="764526">
    <property type="entry name" value="R1.AspLEO49ORF8530P"/>
</dbReference>
<evidence type="ECO:0000313" key="3">
    <source>
        <dbReference type="EMBL" id="WNP38020.1"/>
    </source>
</evidence>
<dbReference type="REBASE" id="764534">
    <property type="entry name" value="R2.AspLEO101ORF10385P"/>
</dbReference>
<evidence type="ECO:0000313" key="1">
    <source>
        <dbReference type="EMBL" id="WNL27335.1"/>
    </source>
</evidence>
<dbReference type="EMBL" id="CP134855">
    <property type="protein sequence ID" value="WNL31870.1"/>
    <property type="molecule type" value="Genomic_DNA"/>
</dbReference>
<dbReference type="EMBL" id="CP135131">
    <property type="protein sequence ID" value="WNP40112.1"/>
    <property type="molecule type" value="Genomic_DNA"/>
</dbReference>
<gene>
    <name evidence="3" type="ORF">RJG58_10380</name>
    <name evidence="4" type="ORF">RMP69_10380</name>
    <name evidence="1" type="ORF">RMQ65_08535</name>
    <name evidence="2" type="ORF">RMQ67_10380</name>
</gene>
<organism evidence="2">
    <name type="scientific">Arcobacter sp. AZ-2023</name>
    <dbReference type="NCBI Taxonomy" id="3074453"/>
    <lineage>
        <taxon>Bacteria</taxon>
        <taxon>Pseudomonadati</taxon>
        <taxon>Campylobacterota</taxon>
        <taxon>Epsilonproteobacteria</taxon>
        <taxon>Campylobacterales</taxon>
        <taxon>Arcobacteraceae</taxon>
        <taxon>Arcobacter</taxon>
    </lineage>
</organism>
<name>A0AA96DRT2_9BACT</name>
<dbReference type="EMBL" id="CP135130">
    <property type="protein sequence ID" value="WNP38020.1"/>
    <property type="molecule type" value="Genomic_DNA"/>
</dbReference>